<dbReference type="AlphaFoldDB" id="A0AAW0GEW2"/>
<proteinExistence type="predicted"/>
<evidence type="ECO:0000313" key="1">
    <source>
        <dbReference type="EMBL" id="KAK7688524.1"/>
    </source>
</evidence>
<accession>A0AAW0GEW2</accession>
<dbReference type="Proteomes" id="UP001385951">
    <property type="component" value="Unassembled WGS sequence"/>
</dbReference>
<organism evidence="1 2">
    <name type="scientific">Cerrena zonata</name>
    <dbReference type="NCBI Taxonomy" id="2478898"/>
    <lineage>
        <taxon>Eukaryota</taxon>
        <taxon>Fungi</taxon>
        <taxon>Dikarya</taxon>
        <taxon>Basidiomycota</taxon>
        <taxon>Agaricomycotina</taxon>
        <taxon>Agaricomycetes</taxon>
        <taxon>Polyporales</taxon>
        <taxon>Cerrenaceae</taxon>
        <taxon>Cerrena</taxon>
    </lineage>
</organism>
<protein>
    <submittedName>
        <fullName evidence="1">Uncharacterized protein</fullName>
    </submittedName>
</protein>
<reference evidence="1 2" key="1">
    <citation type="submission" date="2022-09" db="EMBL/GenBank/DDBJ databases">
        <authorList>
            <person name="Palmer J.M."/>
        </authorList>
    </citation>
    <scope>NUCLEOTIDE SEQUENCE [LARGE SCALE GENOMIC DNA]</scope>
    <source>
        <strain evidence="1 2">DSM 7382</strain>
    </source>
</reference>
<keyword evidence="2" id="KW-1185">Reference proteome</keyword>
<evidence type="ECO:0000313" key="2">
    <source>
        <dbReference type="Proteomes" id="UP001385951"/>
    </source>
</evidence>
<dbReference type="EMBL" id="JASBNA010000010">
    <property type="protein sequence ID" value="KAK7688524.1"/>
    <property type="molecule type" value="Genomic_DNA"/>
</dbReference>
<comment type="caution">
    <text evidence="1">The sequence shown here is derived from an EMBL/GenBank/DDBJ whole genome shotgun (WGS) entry which is preliminary data.</text>
</comment>
<sequence length="174" mass="20021">MSQNYLRTVPPQYPTRAMIIRPDPKLPKYCSSSIWLGLLYSPCRWLLALFTSKPFPKPNDGCTTCVDRNLLYYKGKTIRMNNSFGTGTITAIHHFQNEEAILTVEGPKVNTTGNVAYVATPRDHVTLNLVDEIRFRLTPKNDNVYRGDYIWVEREDRDLLESPESGRNKIKPEQ</sequence>
<gene>
    <name evidence="1" type="ORF">QCA50_008062</name>
</gene>
<name>A0AAW0GEW2_9APHY</name>